<dbReference type="InterPro" id="IPR011527">
    <property type="entry name" value="ABC1_TM_dom"/>
</dbReference>
<dbReference type="Gene3D" id="3.40.50.300">
    <property type="entry name" value="P-loop containing nucleotide triphosphate hydrolases"/>
    <property type="match status" value="1"/>
</dbReference>
<dbReference type="InterPro" id="IPR003439">
    <property type="entry name" value="ABC_transporter-like_ATP-bd"/>
</dbReference>
<dbReference type="PANTHER" id="PTHR43394">
    <property type="entry name" value="ATP-DEPENDENT PERMEASE MDL1, MITOCHONDRIAL"/>
    <property type="match status" value="1"/>
</dbReference>
<keyword evidence="8 9" id="KW-0472">Membrane</keyword>
<dbReference type="FunFam" id="3.40.50.300:FF:000221">
    <property type="entry name" value="Multidrug ABC transporter ATP-binding protein"/>
    <property type="match status" value="1"/>
</dbReference>
<evidence type="ECO:0000313" key="13">
    <source>
        <dbReference type="Proteomes" id="UP001056756"/>
    </source>
</evidence>
<evidence type="ECO:0000256" key="4">
    <source>
        <dbReference type="ARBA" id="ARBA00022692"/>
    </source>
</evidence>
<dbReference type="GO" id="GO:0016887">
    <property type="term" value="F:ATP hydrolysis activity"/>
    <property type="evidence" value="ECO:0007669"/>
    <property type="project" value="InterPro"/>
</dbReference>
<dbReference type="Gene3D" id="1.20.1560.10">
    <property type="entry name" value="ABC transporter type 1, transmembrane domain"/>
    <property type="match status" value="1"/>
</dbReference>
<dbReference type="GO" id="GO:0005524">
    <property type="term" value="F:ATP binding"/>
    <property type="evidence" value="ECO:0007669"/>
    <property type="project" value="UniProtKB-KW"/>
</dbReference>
<evidence type="ECO:0000256" key="6">
    <source>
        <dbReference type="ARBA" id="ARBA00022840"/>
    </source>
</evidence>
<dbReference type="InterPro" id="IPR003593">
    <property type="entry name" value="AAA+_ATPase"/>
</dbReference>
<dbReference type="InterPro" id="IPR039421">
    <property type="entry name" value="Type_1_exporter"/>
</dbReference>
<keyword evidence="3" id="KW-1003">Cell membrane</keyword>
<accession>A0A9J6ZEU3</accession>
<feature type="transmembrane region" description="Helical" evidence="9">
    <location>
        <begin position="133"/>
        <end position="151"/>
    </location>
</feature>
<evidence type="ECO:0000256" key="2">
    <source>
        <dbReference type="ARBA" id="ARBA00022448"/>
    </source>
</evidence>
<feature type="transmembrane region" description="Helical" evidence="9">
    <location>
        <begin position="52"/>
        <end position="76"/>
    </location>
</feature>
<comment type="subcellular location">
    <subcellularLocation>
        <location evidence="1">Cell membrane</location>
        <topology evidence="1">Multi-pass membrane protein</topology>
    </subcellularLocation>
</comment>
<sequence length="593" mass="66881">MRTLISFLRTYKFFVGIAVSMMLIELLIEVFQPFMMSKVIDDGIVAGNMNAMIMWGGILLGTTLLAFIIGIIGSFYSAHVSQNFGYDIRQSLYERVQKMSFHTFSHFQEASLMTRMTNDVTQVQNAVFMGMRIMLRAPLLVIGCMLMAFIINPSLAIYLLIAFPILAVFLAWVMLRNNKLFRLVQEKLDHVNRVMQQSLMSIRLIRVFVRMDHENNRFEQQNTQLRDRTIATLRLAELTMPIVIILVNGCILLVIWVAREQINAGKLVTVGDIVAIVNYALRISGALSMISMIVTNISRAAASMNRIDEVFQVAKNDNVRSDENDEHKEPIQKLAGHINFSSVNFSYPQSELKTLQDITFEVDEGEMLAIMGSTGSGKSSLLQLIPRMYEVNEGIITVDHQLITDYSFHQLRSNIGYVPQEVLLFTGTVTENIRWGKRDATMDEVIDAARMAQIHETIMKLPQGYDTLIGQKGVNLSGGQKQRMSIARALVRKPQILLLDDCTSALDVETENKLLAAIRQLSCTVLLVTQKMSSTAMADRILIIDDGRVIAEGQHDELLMRSSLYQRIYQSQSVDRRDDSCPSISSAQLISGR</sequence>
<keyword evidence="5" id="KW-0547">Nucleotide-binding</keyword>
<evidence type="ECO:0000259" key="11">
    <source>
        <dbReference type="PROSITE" id="PS50929"/>
    </source>
</evidence>
<gene>
    <name evidence="12" type="ORF">NAG76_00070</name>
</gene>
<evidence type="ECO:0000313" key="12">
    <source>
        <dbReference type="EMBL" id="URN94691.1"/>
    </source>
</evidence>
<evidence type="ECO:0000256" key="8">
    <source>
        <dbReference type="ARBA" id="ARBA00023136"/>
    </source>
</evidence>
<dbReference type="InterPro" id="IPR027417">
    <property type="entry name" value="P-loop_NTPase"/>
</dbReference>
<evidence type="ECO:0000256" key="5">
    <source>
        <dbReference type="ARBA" id="ARBA00022741"/>
    </source>
</evidence>
<feature type="transmembrane region" description="Helical" evidence="9">
    <location>
        <begin position="238"/>
        <end position="259"/>
    </location>
</feature>
<keyword evidence="7 9" id="KW-1133">Transmembrane helix</keyword>
<dbReference type="KEGG" id="plig:NAG76_00070"/>
<evidence type="ECO:0000256" key="7">
    <source>
        <dbReference type="ARBA" id="ARBA00022989"/>
    </source>
</evidence>
<dbReference type="InterPro" id="IPR036640">
    <property type="entry name" value="ABC1_TM_sf"/>
</dbReference>
<dbReference type="PROSITE" id="PS50893">
    <property type="entry name" value="ABC_TRANSPORTER_2"/>
    <property type="match status" value="1"/>
</dbReference>
<dbReference type="Pfam" id="PF00664">
    <property type="entry name" value="ABC_membrane"/>
    <property type="match status" value="1"/>
</dbReference>
<dbReference type="SUPFAM" id="SSF90123">
    <property type="entry name" value="ABC transporter transmembrane region"/>
    <property type="match status" value="1"/>
</dbReference>
<dbReference type="CDD" id="cd18548">
    <property type="entry name" value="ABC_6TM_Tm287_like"/>
    <property type="match status" value="1"/>
</dbReference>
<dbReference type="PROSITE" id="PS00211">
    <property type="entry name" value="ABC_TRANSPORTER_1"/>
    <property type="match status" value="1"/>
</dbReference>
<evidence type="ECO:0000259" key="10">
    <source>
        <dbReference type="PROSITE" id="PS50893"/>
    </source>
</evidence>
<keyword evidence="4 9" id="KW-0812">Transmembrane</keyword>
<evidence type="ECO:0000256" key="1">
    <source>
        <dbReference type="ARBA" id="ARBA00004651"/>
    </source>
</evidence>
<dbReference type="Proteomes" id="UP001056756">
    <property type="component" value="Chromosome"/>
</dbReference>
<dbReference type="PANTHER" id="PTHR43394:SF1">
    <property type="entry name" value="ATP-BINDING CASSETTE SUB-FAMILY B MEMBER 10, MITOCHONDRIAL"/>
    <property type="match status" value="1"/>
</dbReference>
<dbReference type="AlphaFoldDB" id="A0A9J6ZEU3"/>
<reference evidence="12" key="1">
    <citation type="submission" date="2022-05" db="EMBL/GenBank/DDBJ databases">
        <title>Novel bacterial taxa in a minimal lignocellulolytic consortium and its capacity to transform plastics disclosed by genome-resolved metagenomics.</title>
        <authorList>
            <person name="Rodriguez C.A.D."/>
            <person name="Diaz-Garcia L."/>
            <person name="Herrera K."/>
            <person name="Tarazona N.A."/>
            <person name="Sproer C."/>
            <person name="Overmann J."/>
            <person name="Jimenez D.J."/>
        </authorList>
    </citation>
    <scope>NUCLEOTIDE SEQUENCE</scope>
    <source>
        <strain evidence="12">MAG5</strain>
    </source>
</reference>
<organism evidence="12 13">
    <name type="scientific">Candidatus Pristimantibacillus lignocellulolyticus</name>
    <dbReference type="NCBI Taxonomy" id="2994561"/>
    <lineage>
        <taxon>Bacteria</taxon>
        <taxon>Bacillati</taxon>
        <taxon>Bacillota</taxon>
        <taxon>Bacilli</taxon>
        <taxon>Bacillales</taxon>
        <taxon>Paenibacillaceae</taxon>
        <taxon>Candidatus Pristimantibacillus</taxon>
    </lineage>
</organism>
<dbReference type="GO" id="GO:0015421">
    <property type="term" value="F:ABC-type oligopeptide transporter activity"/>
    <property type="evidence" value="ECO:0007669"/>
    <property type="project" value="TreeGrafter"/>
</dbReference>
<keyword evidence="6 12" id="KW-0067">ATP-binding</keyword>
<dbReference type="EMBL" id="CP097899">
    <property type="protein sequence ID" value="URN94691.1"/>
    <property type="molecule type" value="Genomic_DNA"/>
</dbReference>
<protein>
    <submittedName>
        <fullName evidence="12">ABC transporter ATP-binding protein/permease</fullName>
    </submittedName>
</protein>
<dbReference type="PROSITE" id="PS50929">
    <property type="entry name" value="ABC_TM1F"/>
    <property type="match status" value="1"/>
</dbReference>
<keyword evidence="2" id="KW-0813">Transport</keyword>
<feature type="transmembrane region" description="Helical" evidence="9">
    <location>
        <begin position="157"/>
        <end position="175"/>
    </location>
</feature>
<dbReference type="GO" id="GO:0005886">
    <property type="term" value="C:plasma membrane"/>
    <property type="evidence" value="ECO:0007669"/>
    <property type="project" value="UniProtKB-SubCell"/>
</dbReference>
<dbReference type="SUPFAM" id="SSF52540">
    <property type="entry name" value="P-loop containing nucleoside triphosphate hydrolases"/>
    <property type="match status" value="1"/>
</dbReference>
<name>A0A9J6ZEU3_9BACL</name>
<feature type="transmembrane region" description="Helical" evidence="9">
    <location>
        <begin position="12"/>
        <end position="32"/>
    </location>
</feature>
<dbReference type="InterPro" id="IPR017871">
    <property type="entry name" value="ABC_transporter-like_CS"/>
</dbReference>
<feature type="domain" description="ABC transporter" evidence="10">
    <location>
        <begin position="338"/>
        <end position="571"/>
    </location>
</feature>
<dbReference type="Pfam" id="PF00005">
    <property type="entry name" value="ABC_tran"/>
    <property type="match status" value="1"/>
</dbReference>
<proteinExistence type="predicted"/>
<evidence type="ECO:0000256" key="3">
    <source>
        <dbReference type="ARBA" id="ARBA00022475"/>
    </source>
</evidence>
<evidence type="ECO:0000256" key="9">
    <source>
        <dbReference type="SAM" id="Phobius"/>
    </source>
</evidence>
<feature type="domain" description="ABC transmembrane type-1" evidence="11">
    <location>
        <begin position="17"/>
        <end position="299"/>
    </location>
</feature>
<dbReference type="SMART" id="SM00382">
    <property type="entry name" value="AAA"/>
    <property type="match status" value="1"/>
</dbReference>